<dbReference type="Proteomes" id="UP001500582">
    <property type="component" value="Unassembled WGS sequence"/>
</dbReference>
<sequence>MPKFLPFILLICFSLTLKAQTWEIGGGIGGAGYMGDLNQHKPLALSGISLSGFVKRNFNGYLSAKLSLGYGEIGAADSNSNDAQTRIRNLSFTNKLVETSLTGEFNFMHYIPDAGKNKFTPYVFLGVGLTGFSPKTIYNEKEYSLRGFQTENVNYSNRTMVIPYGVGIKYNIMGKFNLIADVGYRYTFTDYLDDVSGVYVDPALLRNDRARTLADRSGEKTGNYVGYAGTQRGDFRSRDTYLFINVSLSFTFVTQRCYYER</sequence>
<protein>
    <recommendedName>
        <fullName evidence="2">DUF6089 domain-containing protein</fullName>
    </recommendedName>
</protein>
<name>A0ABP8HBI2_9SPHI</name>
<evidence type="ECO:0000259" key="2">
    <source>
        <dbReference type="Pfam" id="PF19573"/>
    </source>
</evidence>
<dbReference type="SUPFAM" id="SSF56925">
    <property type="entry name" value="OMPA-like"/>
    <property type="match status" value="1"/>
</dbReference>
<proteinExistence type="predicted"/>
<dbReference type="InterPro" id="IPR011250">
    <property type="entry name" value="OMP/PagP_B-barrel"/>
</dbReference>
<keyword evidence="4" id="KW-1185">Reference proteome</keyword>
<feature type="domain" description="DUF6089" evidence="2">
    <location>
        <begin position="3"/>
        <end position="194"/>
    </location>
</feature>
<comment type="caution">
    <text evidence="3">The sequence shown here is derived from an EMBL/GenBank/DDBJ whole genome shotgun (WGS) entry which is preliminary data.</text>
</comment>
<evidence type="ECO:0000313" key="4">
    <source>
        <dbReference type="Proteomes" id="UP001500582"/>
    </source>
</evidence>
<gene>
    <name evidence="3" type="ORF">GCM10023149_46330</name>
</gene>
<dbReference type="RefSeq" id="WP_345213579.1">
    <property type="nucleotide sequence ID" value="NZ_BAABFT010000018.1"/>
</dbReference>
<feature type="signal peptide" evidence="1">
    <location>
        <begin position="1"/>
        <end position="19"/>
    </location>
</feature>
<evidence type="ECO:0000256" key="1">
    <source>
        <dbReference type="SAM" id="SignalP"/>
    </source>
</evidence>
<reference evidence="4" key="1">
    <citation type="journal article" date="2019" name="Int. J. Syst. Evol. Microbiol.">
        <title>The Global Catalogue of Microorganisms (GCM) 10K type strain sequencing project: providing services to taxonomists for standard genome sequencing and annotation.</title>
        <authorList>
            <consortium name="The Broad Institute Genomics Platform"/>
            <consortium name="The Broad Institute Genome Sequencing Center for Infectious Disease"/>
            <person name="Wu L."/>
            <person name="Ma J."/>
        </authorList>
    </citation>
    <scope>NUCLEOTIDE SEQUENCE [LARGE SCALE GENOMIC DNA]</scope>
    <source>
        <strain evidence="4">JCM 17705</strain>
    </source>
</reference>
<evidence type="ECO:0000313" key="3">
    <source>
        <dbReference type="EMBL" id="GAA4337071.1"/>
    </source>
</evidence>
<feature type="chain" id="PRO_5046375972" description="DUF6089 domain-containing protein" evidence="1">
    <location>
        <begin position="20"/>
        <end position="261"/>
    </location>
</feature>
<dbReference type="Pfam" id="PF19573">
    <property type="entry name" value="DUF6089"/>
    <property type="match status" value="1"/>
</dbReference>
<keyword evidence="1" id="KW-0732">Signal</keyword>
<dbReference type="EMBL" id="BAABFT010000018">
    <property type="protein sequence ID" value="GAA4337071.1"/>
    <property type="molecule type" value="Genomic_DNA"/>
</dbReference>
<organism evidence="3 4">
    <name type="scientific">Mucilaginibacter gynuensis</name>
    <dbReference type="NCBI Taxonomy" id="1302236"/>
    <lineage>
        <taxon>Bacteria</taxon>
        <taxon>Pseudomonadati</taxon>
        <taxon>Bacteroidota</taxon>
        <taxon>Sphingobacteriia</taxon>
        <taxon>Sphingobacteriales</taxon>
        <taxon>Sphingobacteriaceae</taxon>
        <taxon>Mucilaginibacter</taxon>
    </lineage>
</organism>
<accession>A0ABP8HBI2</accession>
<dbReference type="Gene3D" id="2.40.160.20">
    <property type="match status" value="1"/>
</dbReference>
<dbReference type="InterPro" id="IPR045743">
    <property type="entry name" value="DUF6089"/>
</dbReference>